<keyword evidence="2" id="KW-1185">Reference proteome</keyword>
<comment type="caution">
    <text evidence="1">The sequence shown here is derived from an EMBL/GenBank/DDBJ whole genome shotgun (WGS) entry which is preliminary data.</text>
</comment>
<evidence type="ECO:0000313" key="1">
    <source>
        <dbReference type="EMBL" id="MBC5732521.1"/>
    </source>
</evidence>
<accession>A0A8J6J4E5</accession>
<reference evidence="1" key="1">
    <citation type="submission" date="2020-08" db="EMBL/GenBank/DDBJ databases">
        <title>Genome public.</title>
        <authorList>
            <person name="Liu C."/>
            <person name="Sun Q."/>
        </authorList>
    </citation>
    <scope>NUCLEOTIDE SEQUENCE</scope>
    <source>
        <strain evidence="1">NSJ-51</strain>
    </source>
</reference>
<dbReference type="Proteomes" id="UP000661435">
    <property type="component" value="Unassembled WGS sequence"/>
</dbReference>
<name>A0A8J6J4E5_9FIRM</name>
<sequence>MAVVKTLYPAGTAEECARCITETMLGKGFSQGREADRYTVETASGTILVLVFEKYFLWQRGNLTLTAVLDTAEGGAVRAHLIIAGANEGTGAEKKLLEWLEKALPAG</sequence>
<dbReference type="InterPro" id="IPR046117">
    <property type="entry name" value="DUF6054"/>
</dbReference>
<dbReference type="EMBL" id="JACOPP010000002">
    <property type="protein sequence ID" value="MBC5732521.1"/>
    <property type="molecule type" value="Genomic_DNA"/>
</dbReference>
<dbReference type="RefSeq" id="WP_186906421.1">
    <property type="nucleotide sequence ID" value="NZ_JACOPP010000002.1"/>
</dbReference>
<dbReference type="Pfam" id="PF19524">
    <property type="entry name" value="DUF6054"/>
    <property type="match status" value="1"/>
</dbReference>
<proteinExistence type="predicted"/>
<evidence type="ECO:0000313" key="2">
    <source>
        <dbReference type="Proteomes" id="UP000661435"/>
    </source>
</evidence>
<gene>
    <name evidence="1" type="ORF">H8S57_02115</name>
</gene>
<dbReference type="AlphaFoldDB" id="A0A8J6J4E5"/>
<organism evidence="1 2">
    <name type="scientific">Lawsonibacter hominis</name>
    <dbReference type="NCBI Taxonomy" id="2763053"/>
    <lineage>
        <taxon>Bacteria</taxon>
        <taxon>Bacillati</taxon>
        <taxon>Bacillota</taxon>
        <taxon>Clostridia</taxon>
        <taxon>Eubacteriales</taxon>
        <taxon>Oscillospiraceae</taxon>
        <taxon>Lawsonibacter</taxon>
    </lineage>
</organism>
<protein>
    <submittedName>
        <fullName evidence="1">Uncharacterized protein</fullName>
    </submittedName>
</protein>